<evidence type="ECO:0000256" key="11">
    <source>
        <dbReference type="PROSITE-ProRule" id="PRU00504"/>
    </source>
</evidence>
<feature type="signal peptide" evidence="12">
    <location>
        <begin position="1"/>
        <end position="21"/>
    </location>
</feature>
<evidence type="ECO:0000256" key="12">
    <source>
        <dbReference type="SAM" id="SignalP"/>
    </source>
</evidence>
<dbReference type="PRINTS" id="PR00790">
    <property type="entry name" value="PAMONOXGNASE"/>
</dbReference>
<organism evidence="13 14">
    <name type="scientific">Galendromus occidentalis</name>
    <name type="common">western predatory mite</name>
    <dbReference type="NCBI Taxonomy" id="34638"/>
    <lineage>
        <taxon>Eukaryota</taxon>
        <taxon>Metazoa</taxon>
        <taxon>Ecdysozoa</taxon>
        <taxon>Arthropoda</taxon>
        <taxon>Chelicerata</taxon>
        <taxon>Arachnida</taxon>
        <taxon>Acari</taxon>
        <taxon>Parasitiformes</taxon>
        <taxon>Mesostigmata</taxon>
        <taxon>Gamasina</taxon>
        <taxon>Phytoseioidea</taxon>
        <taxon>Phytoseiidae</taxon>
        <taxon>Typhlodrominae</taxon>
        <taxon>Galendromus</taxon>
    </lineage>
</organism>
<dbReference type="PROSITE" id="PS51125">
    <property type="entry name" value="NHL"/>
    <property type="match status" value="2"/>
</dbReference>
<feature type="repeat" description="NHL" evidence="11">
    <location>
        <begin position="179"/>
        <end position="218"/>
    </location>
</feature>
<dbReference type="AlphaFoldDB" id="A0AAJ6QXA3"/>
<evidence type="ECO:0000256" key="9">
    <source>
        <dbReference type="PIRSR" id="PIRSR600720-2"/>
    </source>
</evidence>
<dbReference type="PANTHER" id="PTHR10680:SF14">
    <property type="entry name" value="PEPTIDYL-GLYCINE ALPHA-AMIDATING MONOOXYGENASE"/>
    <property type="match status" value="1"/>
</dbReference>
<feature type="binding site" evidence="9">
    <location>
        <position position="344"/>
    </location>
    <ligand>
        <name>Zn(2+)</name>
        <dbReference type="ChEBI" id="CHEBI:29105"/>
        <note>catalytic</note>
    </ligand>
</feature>
<dbReference type="GO" id="GO:0006518">
    <property type="term" value="P:peptide metabolic process"/>
    <property type="evidence" value="ECO:0007669"/>
    <property type="project" value="InterPro"/>
</dbReference>
<evidence type="ECO:0000256" key="2">
    <source>
        <dbReference type="ARBA" id="ARBA00022723"/>
    </source>
</evidence>
<gene>
    <name evidence="14" type="primary">LOC100907392</name>
</gene>
<sequence>MCGIPQWSLCWAILAIGVSSGHYYYDEDLALPRSLNLRSIVRNVLEEQPNFIREDPSWPNKEILRSELMGEACGIHTDSSGKVFVFHRGSNIWDERSFDFKNIFQNQTQIVEEPAILVLDPRNGSLIEAFARRRFVLPHGMYIDFEDNIWVTDVALHQVFKFNKGYKDHASLVLGDRFVPGSDETHFCKPTDVAVTTKGIVFVSDGYCNQRVVAFHKNGTFLKAFGQEENMLVVHSLTLLEANDTLCAADREGGRVICFDAGIENPANMGRVRGRFSLDEGEKPYAIAAKGAVLFGVRLYQPPFQLPDLNLYQPPTGFIRELEEGQDAKVVAFEPQSEEFKMPHDIVISPDGFAVYVADCHKNSRKRLYKFLI</sequence>
<evidence type="ECO:0000256" key="1">
    <source>
        <dbReference type="ARBA" id="ARBA00012343"/>
    </source>
</evidence>
<keyword evidence="13" id="KW-1185">Reference proteome</keyword>
<accession>A0AAJ6QXA3</accession>
<dbReference type="RefSeq" id="XP_003747037.1">
    <property type="nucleotide sequence ID" value="XM_003746989.2"/>
</dbReference>
<keyword evidence="3 12" id="KW-0732">Signal</keyword>
<keyword evidence="14" id="KW-0560">Oxidoreductase</keyword>
<feature type="disulfide bond" evidence="10">
    <location>
        <begin position="247"/>
        <end position="258"/>
    </location>
</feature>
<feature type="disulfide bond" evidence="10">
    <location>
        <begin position="188"/>
        <end position="208"/>
    </location>
</feature>
<dbReference type="Proteomes" id="UP000694867">
    <property type="component" value="Unplaced"/>
</dbReference>
<feature type="binding site" evidence="8">
    <location>
        <position position="88"/>
    </location>
    <ligand>
        <name>a protein</name>
        <dbReference type="ChEBI" id="CHEBI:16541"/>
    </ligand>
    <ligandPart>
        <name>C-terminal Xaa-(2S)-2-hydroxyglycine residue</name>
        <dbReference type="ChEBI" id="CHEBI:142768"/>
    </ligandPart>
</feature>
<evidence type="ECO:0000256" key="8">
    <source>
        <dbReference type="PIRSR" id="PIRSR600720-1"/>
    </source>
</evidence>
<evidence type="ECO:0000256" key="7">
    <source>
        <dbReference type="ARBA" id="ARBA00023239"/>
    </source>
</evidence>
<dbReference type="GO" id="GO:0005576">
    <property type="term" value="C:extracellular region"/>
    <property type="evidence" value="ECO:0007669"/>
    <property type="project" value="TreeGrafter"/>
</dbReference>
<keyword evidence="7" id="KW-0456">Lyase</keyword>
<proteinExistence type="predicted"/>
<dbReference type="EC" id="4.3.2.5" evidence="1"/>
<dbReference type="GO" id="GO:0046872">
    <property type="term" value="F:metal ion binding"/>
    <property type="evidence" value="ECO:0007669"/>
    <property type="project" value="UniProtKB-KW"/>
</dbReference>
<name>A0AAJ6QXA3_9ACAR</name>
<keyword evidence="14" id="KW-0503">Monooxygenase</keyword>
<evidence type="ECO:0000256" key="3">
    <source>
        <dbReference type="ARBA" id="ARBA00022729"/>
    </source>
</evidence>
<feature type="binding site" evidence="9">
    <location>
        <position position="345"/>
    </location>
    <ligand>
        <name>Ca(2+)</name>
        <dbReference type="ChEBI" id="CHEBI:29108"/>
        <note>structural</note>
    </ligand>
</feature>
<evidence type="ECO:0000313" key="13">
    <source>
        <dbReference type="Proteomes" id="UP000694867"/>
    </source>
</evidence>
<evidence type="ECO:0000313" key="14">
    <source>
        <dbReference type="RefSeq" id="XP_003747037.1"/>
    </source>
</evidence>
<dbReference type="SUPFAM" id="SSF63829">
    <property type="entry name" value="Calcium-dependent phosphotriesterase"/>
    <property type="match status" value="1"/>
</dbReference>
<keyword evidence="4" id="KW-0677">Repeat</keyword>
<keyword evidence="5 10" id="KW-1015">Disulfide bond</keyword>
<dbReference type="GO" id="GO:0004598">
    <property type="term" value="F:peptidylamidoglycolate lyase activity"/>
    <property type="evidence" value="ECO:0007669"/>
    <property type="project" value="UniProtKB-EC"/>
</dbReference>
<dbReference type="GO" id="GO:0004504">
    <property type="term" value="F:peptidylglycine monooxygenase activity"/>
    <property type="evidence" value="ECO:0007669"/>
    <property type="project" value="TreeGrafter"/>
</dbReference>
<protein>
    <recommendedName>
        <fullName evidence="1">peptidylamidoglycolate lyase</fullName>
        <ecNumber evidence="1">4.3.2.5</ecNumber>
    </recommendedName>
</protein>
<evidence type="ECO:0000256" key="6">
    <source>
        <dbReference type="ARBA" id="ARBA00023180"/>
    </source>
</evidence>
<dbReference type="InterPro" id="IPR011042">
    <property type="entry name" value="6-blade_b-propeller_TolB-like"/>
</dbReference>
<dbReference type="GO" id="GO:0016020">
    <property type="term" value="C:membrane"/>
    <property type="evidence" value="ECO:0007669"/>
    <property type="project" value="InterPro"/>
</dbReference>
<dbReference type="GeneID" id="100907392"/>
<feature type="binding site" evidence="9">
    <location>
        <position position="139"/>
    </location>
    <ligand>
        <name>Zn(2+)</name>
        <dbReference type="ChEBI" id="CHEBI:29105"/>
        <note>catalytic</note>
    </ligand>
</feature>
<feature type="binding site" evidence="8">
    <location>
        <position position="207"/>
    </location>
    <ligand>
        <name>a protein</name>
        <dbReference type="ChEBI" id="CHEBI:16541"/>
    </ligand>
    <ligandPart>
        <name>C-terminal Xaa-(2S)-2-hydroxyglycine residue</name>
        <dbReference type="ChEBI" id="CHEBI:142768"/>
    </ligandPart>
</feature>
<evidence type="ECO:0000256" key="4">
    <source>
        <dbReference type="ARBA" id="ARBA00022737"/>
    </source>
</evidence>
<keyword evidence="9" id="KW-0862">Zinc</keyword>
<feature type="chain" id="PRO_5042581284" description="peptidylamidoglycolate lyase" evidence="12">
    <location>
        <begin position="22"/>
        <end position="373"/>
    </location>
</feature>
<feature type="binding site" evidence="9">
    <location>
        <position position="235"/>
    </location>
    <ligand>
        <name>Zn(2+)</name>
        <dbReference type="ChEBI" id="CHEBI:29105"/>
        <note>catalytic</note>
    </ligand>
</feature>
<feature type="repeat" description="NHL" evidence="11">
    <location>
        <begin position="135"/>
        <end position="165"/>
    </location>
</feature>
<keyword evidence="2 9" id="KW-0479">Metal-binding</keyword>
<evidence type="ECO:0000256" key="5">
    <source>
        <dbReference type="ARBA" id="ARBA00023157"/>
    </source>
</evidence>
<dbReference type="KEGG" id="goe:100907392"/>
<comment type="cofactor">
    <cofactor evidence="9">
        <name>Zn(2+)</name>
        <dbReference type="ChEBI" id="CHEBI:29105"/>
    </cofactor>
    <text evidence="9">Binds one Zn(2+) ion per subunit.</text>
</comment>
<keyword evidence="6" id="KW-0325">Glycoprotein</keyword>
<feature type="binding site" evidence="8">
    <location>
        <position position="251"/>
    </location>
    <ligand>
        <name>a protein</name>
        <dbReference type="ChEBI" id="CHEBI:16541"/>
    </ligand>
    <ligandPart>
        <name>C-terminal Xaa-(2S)-2-hydroxyglycine residue</name>
        <dbReference type="ChEBI" id="CHEBI:142768"/>
    </ligandPart>
</feature>
<dbReference type="InterPro" id="IPR001258">
    <property type="entry name" value="NHL_repeat"/>
</dbReference>
<dbReference type="Gene3D" id="2.120.10.30">
    <property type="entry name" value="TolB, C-terminal domain"/>
    <property type="match status" value="1"/>
</dbReference>
<dbReference type="InterPro" id="IPR000720">
    <property type="entry name" value="PHM/PAL"/>
</dbReference>
<evidence type="ECO:0000256" key="10">
    <source>
        <dbReference type="PIRSR" id="PIRSR600720-3"/>
    </source>
</evidence>
<dbReference type="CDD" id="cd14958">
    <property type="entry name" value="NHL_PAL_like"/>
    <property type="match status" value="1"/>
</dbReference>
<dbReference type="Pfam" id="PF01436">
    <property type="entry name" value="NHL"/>
    <property type="match status" value="1"/>
</dbReference>
<reference evidence="14" key="1">
    <citation type="submission" date="2025-08" db="UniProtKB">
        <authorList>
            <consortium name="RefSeq"/>
        </authorList>
    </citation>
    <scope>IDENTIFICATION</scope>
</reference>
<keyword evidence="9" id="KW-0106">Calcium</keyword>
<dbReference type="PANTHER" id="PTHR10680">
    <property type="entry name" value="PEPTIDYL-GLYCINE ALPHA-AMIDATING MONOOXYGENASE"/>
    <property type="match status" value="1"/>
</dbReference>